<dbReference type="AlphaFoldDB" id="A0A7W7WJ61"/>
<evidence type="ECO:0000256" key="1">
    <source>
        <dbReference type="SAM" id="MobiDB-lite"/>
    </source>
</evidence>
<protein>
    <recommendedName>
        <fullName evidence="4">Minor tail protein</fullName>
    </recommendedName>
</protein>
<accession>A0A7W7WJ61</accession>
<evidence type="ECO:0000313" key="2">
    <source>
        <dbReference type="EMBL" id="MBB4949527.1"/>
    </source>
</evidence>
<name>A0A7W7WJ61_9ACTN</name>
<keyword evidence="3" id="KW-1185">Reference proteome</keyword>
<dbReference type="RefSeq" id="WP_184919920.1">
    <property type="nucleotide sequence ID" value="NZ_JACHJR010000001.1"/>
</dbReference>
<sequence>MPTPLDDLAARIAALERALPELSRSSRLAYSSIDDGALTVTADGQLRAIIGQQPDGTTGVNLVNGPVPPAPAVPSATPTLGGVRVGWDGHFAGNAPSPLDFARVEVHAATAASYTPSPATLITTIDTPQGGVATVPTSTPVWVVLVARSTSGKASTPSPTAFAGPAPVVAQEVLAGIVGELQLADDAVTAAKVAAAAITADSIAAAAVTAVKLGEAAVVAGKIAENAVTPGTVAPDAITAREITAGAITTAELAAGAVSTAKLAAGAVTASEIAAGAVTAAKLATNSVTTDKLAAGSVAAGKLAADSVTAREIKALSVTADKLAVNSVTADKIAAGAITATQLAADAIDGRTIKGVTIEGGTVTGGVLRTAASGRRVQLSPTDPVDGSAAPSALLYSGAVAEQQPARLTAEVRSTPDGNIPMTRLTGPQLTADGNHTPRLWLNSGCPGSAYPARGNWTLGVAGEYGMAGEAVVSGTAGDTTSGAAIQMSVRRATGGYKTSLTYLTSESWMIQTADQIANMYLDKGGLVIKALLGEVLLQTSTGLRVQGGNVDVGYGLVKNSSTWSPVTFKQGCSQLGGWQSVTVKKRPDGMVALRGIVSVPAGVTSGTIGTIDDPNLRPKAGEVFPVATPSNANANLFVQPNGNLEVWNATGQFGGWLSFGNVEWSSVD</sequence>
<dbReference type="EMBL" id="JACHJR010000001">
    <property type="protein sequence ID" value="MBB4949527.1"/>
    <property type="molecule type" value="Genomic_DNA"/>
</dbReference>
<feature type="region of interest" description="Disordered" evidence="1">
    <location>
        <begin position="412"/>
        <end position="436"/>
    </location>
</feature>
<comment type="caution">
    <text evidence="2">The sequence shown here is derived from an EMBL/GenBank/DDBJ whole genome shotgun (WGS) entry which is preliminary data.</text>
</comment>
<gene>
    <name evidence="2" type="ORF">F4556_005062</name>
</gene>
<evidence type="ECO:0008006" key="4">
    <source>
        <dbReference type="Google" id="ProtNLM"/>
    </source>
</evidence>
<organism evidence="2 3">
    <name type="scientific">Kitasatospora gansuensis</name>
    <dbReference type="NCBI Taxonomy" id="258050"/>
    <lineage>
        <taxon>Bacteria</taxon>
        <taxon>Bacillati</taxon>
        <taxon>Actinomycetota</taxon>
        <taxon>Actinomycetes</taxon>
        <taxon>Kitasatosporales</taxon>
        <taxon>Streptomycetaceae</taxon>
        <taxon>Kitasatospora</taxon>
    </lineage>
</organism>
<evidence type="ECO:0000313" key="3">
    <source>
        <dbReference type="Proteomes" id="UP000573327"/>
    </source>
</evidence>
<reference evidence="2 3" key="1">
    <citation type="submission" date="2020-08" db="EMBL/GenBank/DDBJ databases">
        <title>Sequencing the genomes of 1000 actinobacteria strains.</title>
        <authorList>
            <person name="Klenk H.-P."/>
        </authorList>
    </citation>
    <scope>NUCLEOTIDE SEQUENCE [LARGE SCALE GENOMIC DNA]</scope>
    <source>
        <strain evidence="2 3">DSM 44786</strain>
    </source>
</reference>
<proteinExistence type="predicted"/>
<dbReference type="Proteomes" id="UP000573327">
    <property type="component" value="Unassembled WGS sequence"/>
</dbReference>